<dbReference type="Proteomes" id="UP001501423">
    <property type="component" value="Unassembled WGS sequence"/>
</dbReference>
<name>A0ABN3XGJ7_9ACTN</name>
<gene>
    <name evidence="1" type="ORF">GCM10010478_64360</name>
</gene>
<organism evidence="1 2">
    <name type="scientific">Streptomyces erythrogriseus</name>
    <dbReference type="NCBI Taxonomy" id="284027"/>
    <lineage>
        <taxon>Bacteria</taxon>
        <taxon>Bacillati</taxon>
        <taxon>Actinomycetota</taxon>
        <taxon>Actinomycetes</taxon>
        <taxon>Kitasatosporales</taxon>
        <taxon>Streptomycetaceae</taxon>
        <taxon>Streptomyces</taxon>
        <taxon>Streptomyces griseoincarnatus group</taxon>
    </lineage>
</organism>
<sequence>MKGLDGDAVEGGGGRDVRGDTQFGALLSFVPLQMKQGAQGVVGCLGDDVETMERPALGQICGHPVARCRVPSGAQVRPQRGCGGCGGCARQVVLGGGESRMPREWG</sequence>
<reference evidence="1 2" key="1">
    <citation type="journal article" date="2019" name="Int. J. Syst. Evol. Microbiol.">
        <title>The Global Catalogue of Microorganisms (GCM) 10K type strain sequencing project: providing services to taxonomists for standard genome sequencing and annotation.</title>
        <authorList>
            <consortium name="The Broad Institute Genomics Platform"/>
            <consortium name="The Broad Institute Genome Sequencing Center for Infectious Disease"/>
            <person name="Wu L."/>
            <person name="Ma J."/>
        </authorList>
    </citation>
    <scope>NUCLEOTIDE SEQUENCE [LARGE SCALE GENOMIC DNA]</scope>
    <source>
        <strain evidence="1 2">JCM 9650</strain>
    </source>
</reference>
<evidence type="ECO:0000313" key="1">
    <source>
        <dbReference type="EMBL" id="GAA2955429.1"/>
    </source>
</evidence>
<keyword evidence="2" id="KW-1185">Reference proteome</keyword>
<evidence type="ECO:0000313" key="2">
    <source>
        <dbReference type="Proteomes" id="UP001501423"/>
    </source>
</evidence>
<comment type="caution">
    <text evidence="1">The sequence shown here is derived from an EMBL/GenBank/DDBJ whole genome shotgun (WGS) entry which is preliminary data.</text>
</comment>
<accession>A0ABN3XGJ7</accession>
<proteinExistence type="predicted"/>
<dbReference type="EMBL" id="BAAAVA010000142">
    <property type="protein sequence ID" value="GAA2955429.1"/>
    <property type="molecule type" value="Genomic_DNA"/>
</dbReference>
<protein>
    <submittedName>
        <fullName evidence="1">Uncharacterized protein</fullName>
    </submittedName>
</protein>